<name>A0A8T9SWT3_9BACT</name>
<dbReference type="EMBL" id="CP095053">
    <property type="protein sequence ID" value="UOR05861.1"/>
    <property type="molecule type" value="Genomic_DNA"/>
</dbReference>
<reference evidence="2 3" key="1">
    <citation type="submission" date="2022-04" db="EMBL/GenBank/DDBJ databases">
        <title>Hymenobacter sp. isolated from the air.</title>
        <authorList>
            <person name="Won M."/>
            <person name="Lee C.-M."/>
            <person name="Woen H.-Y."/>
            <person name="Kwon S.-W."/>
        </authorList>
    </citation>
    <scope>NUCLEOTIDE SEQUENCE [LARGE SCALE GENOMIC DNA]</scope>
    <source>
        <strain evidence="3">5413 J-13</strain>
    </source>
</reference>
<dbReference type="RefSeq" id="WP_245094454.1">
    <property type="nucleotide sequence ID" value="NZ_CP095053.1"/>
</dbReference>
<gene>
    <name evidence="2" type="ORF">MUN82_01885</name>
</gene>
<evidence type="ECO:0000313" key="2">
    <source>
        <dbReference type="EMBL" id="UOR05861.1"/>
    </source>
</evidence>
<feature type="region of interest" description="Disordered" evidence="1">
    <location>
        <begin position="46"/>
        <end position="80"/>
    </location>
</feature>
<sequence>MPEVTAKTIFLGNEGMWQVGETKEVSILRAKELVKHGLVIEKVVEAPKASTSTSKSAKKTRLKAENRETKPKNVQDIEQK</sequence>
<evidence type="ECO:0000313" key="3">
    <source>
        <dbReference type="Proteomes" id="UP000829925"/>
    </source>
</evidence>
<feature type="compositionally biased region" description="Basic and acidic residues" evidence="1">
    <location>
        <begin position="62"/>
        <end position="80"/>
    </location>
</feature>
<organism evidence="2 3">
    <name type="scientific">Hymenobacter aerilatus</name>
    <dbReference type="NCBI Taxonomy" id="2932251"/>
    <lineage>
        <taxon>Bacteria</taxon>
        <taxon>Pseudomonadati</taxon>
        <taxon>Bacteroidota</taxon>
        <taxon>Cytophagia</taxon>
        <taxon>Cytophagales</taxon>
        <taxon>Hymenobacteraceae</taxon>
        <taxon>Hymenobacter</taxon>
    </lineage>
</organism>
<dbReference type="AlphaFoldDB" id="A0A8T9SWT3"/>
<evidence type="ECO:0000256" key="1">
    <source>
        <dbReference type="SAM" id="MobiDB-lite"/>
    </source>
</evidence>
<protein>
    <submittedName>
        <fullName evidence="2">Uncharacterized protein</fullName>
    </submittedName>
</protein>
<keyword evidence="3" id="KW-1185">Reference proteome</keyword>
<proteinExistence type="predicted"/>
<dbReference type="Proteomes" id="UP000829925">
    <property type="component" value="Chromosome"/>
</dbReference>
<dbReference type="KEGG" id="haei:MUN82_01885"/>
<accession>A0A8T9SWT3</accession>